<dbReference type="EMBL" id="RDQH01000339">
    <property type="protein sequence ID" value="RXH80132.1"/>
    <property type="molecule type" value="Genomic_DNA"/>
</dbReference>
<evidence type="ECO:0000313" key="1">
    <source>
        <dbReference type="EMBL" id="RXH80132.1"/>
    </source>
</evidence>
<keyword evidence="2" id="KW-1185">Reference proteome</keyword>
<dbReference type="AlphaFoldDB" id="A0A498IDB9"/>
<dbReference type="STRING" id="3750.A0A498IDB9"/>
<sequence>MGRLAHKRKALFSSLAILRQMWETITTLQPQRRQITLPMESILGSQQQDDLQMEEKFLTFFVKQQLGFKNFSPAYLDPTAVGDVILHGVNYASSASGIFNSTGTQYVS</sequence>
<dbReference type="Proteomes" id="UP000290289">
    <property type="component" value="Chromosome 13"/>
</dbReference>
<organism evidence="1 2">
    <name type="scientific">Malus domestica</name>
    <name type="common">Apple</name>
    <name type="synonym">Pyrus malus</name>
    <dbReference type="NCBI Taxonomy" id="3750"/>
    <lineage>
        <taxon>Eukaryota</taxon>
        <taxon>Viridiplantae</taxon>
        <taxon>Streptophyta</taxon>
        <taxon>Embryophyta</taxon>
        <taxon>Tracheophyta</taxon>
        <taxon>Spermatophyta</taxon>
        <taxon>Magnoliopsida</taxon>
        <taxon>eudicotyledons</taxon>
        <taxon>Gunneridae</taxon>
        <taxon>Pentapetalae</taxon>
        <taxon>rosids</taxon>
        <taxon>fabids</taxon>
        <taxon>Rosales</taxon>
        <taxon>Rosaceae</taxon>
        <taxon>Amygdaloideae</taxon>
        <taxon>Maleae</taxon>
        <taxon>Malus</taxon>
    </lineage>
</organism>
<comment type="caution">
    <text evidence="1">The sequence shown here is derived from an EMBL/GenBank/DDBJ whole genome shotgun (WGS) entry which is preliminary data.</text>
</comment>
<accession>A0A498IDB9</accession>
<reference evidence="1 2" key="1">
    <citation type="submission" date="2018-10" db="EMBL/GenBank/DDBJ databases">
        <title>A high-quality apple genome assembly.</title>
        <authorList>
            <person name="Hu J."/>
        </authorList>
    </citation>
    <scope>NUCLEOTIDE SEQUENCE [LARGE SCALE GENOMIC DNA]</scope>
    <source>
        <strain evidence="2">cv. HFTH1</strain>
        <tissue evidence="1">Young leaf</tissue>
    </source>
</reference>
<name>A0A498IDB9_MALDO</name>
<gene>
    <name evidence="1" type="ORF">DVH24_041279</name>
</gene>
<protein>
    <submittedName>
        <fullName evidence="1">Uncharacterized protein</fullName>
    </submittedName>
</protein>
<proteinExistence type="predicted"/>
<evidence type="ECO:0000313" key="2">
    <source>
        <dbReference type="Proteomes" id="UP000290289"/>
    </source>
</evidence>